<dbReference type="AlphaFoldDB" id="A0A9W9X5L6"/>
<accession>A0A9W9X5L6</accession>
<reference evidence="1" key="1">
    <citation type="submission" date="2022-12" db="EMBL/GenBank/DDBJ databases">
        <authorList>
            <person name="Petersen C."/>
        </authorList>
    </citation>
    <scope>NUCLEOTIDE SEQUENCE</scope>
    <source>
        <strain evidence="1">IBT 30728</strain>
    </source>
</reference>
<organism evidence="1 2">
    <name type="scientific">Penicillium diatomitis</name>
    <dbReference type="NCBI Taxonomy" id="2819901"/>
    <lineage>
        <taxon>Eukaryota</taxon>
        <taxon>Fungi</taxon>
        <taxon>Dikarya</taxon>
        <taxon>Ascomycota</taxon>
        <taxon>Pezizomycotina</taxon>
        <taxon>Eurotiomycetes</taxon>
        <taxon>Eurotiomycetidae</taxon>
        <taxon>Eurotiales</taxon>
        <taxon>Aspergillaceae</taxon>
        <taxon>Penicillium</taxon>
    </lineage>
</organism>
<gene>
    <name evidence="1" type="ORF">N7539_005987</name>
</gene>
<dbReference type="EMBL" id="JAPWDQ010000006">
    <property type="protein sequence ID" value="KAJ5484191.1"/>
    <property type="molecule type" value="Genomic_DNA"/>
</dbReference>
<dbReference type="GeneID" id="81625838"/>
<dbReference type="Proteomes" id="UP001148312">
    <property type="component" value="Unassembled WGS sequence"/>
</dbReference>
<proteinExistence type="predicted"/>
<comment type="caution">
    <text evidence="1">The sequence shown here is derived from an EMBL/GenBank/DDBJ whole genome shotgun (WGS) entry which is preliminary data.</text>
</comment>
<name>A0A9W9X5L6_9EURO</name>
<keyword evidence="2" id="KW-1185">Reference proteome</keyword>
<protein>
    <submittedName>
        <fullName evidence="1">Uncharacterized protein</fullName>
    </submittedName>
</protein>
<sequence length="61" mass="6819">MPKPGSSKGMMKFVQTPRRVSSSDWVDVTSSGRVELQGASRNWERFFGRTPVFNDRANKGG</sequence>
<dbReference type="RefSeq" id="XP_056789461.1">
    <property type="nucleotide sequence ID" value="XM_056935589.1"/>
</dbReference>
<reference evidence="1" key="2">
    <citation type="journal article" date="2023" name="IMA Fungus">
        <title>Comparative genomic study of the Penicillium genus elucidates a diverse pangenome and 15 lateral gene transfer events.</title>
        <authorList>
            <person name="Petersen C."/>
            <person name="Sorensen T."/>
            <person name="Nielsen M.R."/>
            <person name="Sondergaard T.E."/>
            <person name="Sorensen J.L."/>
            <person name="Fitzpatrick D.A."/>
            <person name="Frisvad J.C."/>
            <person name="Nielsen K.L."/>
        </authorList>
    </citation>
    <scope>NUCLEOTIDE SEQUENCE</scope>
    <source>
        <strain evidence="1">IBT 30728</strain>
    </source>
</reference>
<evidence type="ECO:0000313" key="2">
    <source>
        <dbReference type="Proteomes" id="UP001148312"/>
    </source>
</evidence>
<evidence type="ECO:0000313" key="1">
    <source>
        <dbReference type="EMBL" id="KAJ5484191.1"/>
    </source>
</evidence>